<protein>
    <submittedName>
        <fullName evidence="1">Uncharacterized protein</fullName>
    </submittedName>
</protein>
<proteinExistence type="predicted"/>
<comment type="caution">
    <text evidence="1">The sequence shown here is derived from an EMBL/GenBank/DDBJ whole genome shotgun (WGS) entry which is preliminary data.</text>
</comment>
<reference evidence="1" key="1">
    <citation type="journal article" date="2024" name="Int. J. Syst. Evol. Microbiol.">
        <title>Polycladomyces zharkentensis sp. nov., a novel thermophilic cellulose- and starch-degrading member of the Bacillota from a geothermal aquifer in Kazakhstan.</title>
        <authorList>
            <person name="Mashzhan A."/>
            <person name="Kistaubayeva A."/>
            <person name="Javier-Lopez R."/>
            <person name="Bissenova U."/>
            <person name="Bissenbay A."/>
            <person name="Birkeland N.K."/>
        </authorList>
    </citation>
    <scope>NUCLEOTIDE SEQUENCE</scope>
    <source>
        <strain evidence="1">ZKZ2T</strain>
    </source>
</reference>
<keyword evidence="2" id="KW-1185">Reference proteome</keyword>
<evidence type="ECO:0000313" key="1">
    <source>
        <dbReference type="EMBL" id="MBN2909207.1"/>
    </source>
</evidence>
<name>A0ABS2WI52_9BACL</name>
<accession>A0ABS2WI52</accession>
<dbReference type="EMBL" id="JAFHAP010000007">
    <property type="protein sequence ID" value="MBN2909207.1"/>
    <property type="molecule type" value="Genomic_DNA"/>
</dbReference>
<organism evidence="1 2">
    <name type="scientific">Polycladomyces zharkentensis</name>
    <dbReference type="NCBI Taxonomy" id="2807616"/>
    <lineage>
        <taxon>Bacteria</taxon>
        <taxon>Bacillati</taxon>
        <taxon>Bacillota</taxon>
        <taxon>Bacilli</taxon>
        <taxon>Bacillales</taxon>
        <taxon>Thermoactinomycetaceae</taxon>
        <taxon>Polycladomyces</taxon>
    </lineage>
</organism>
<dbReference type="Proteomes" id="UP001177120">
    <property type="component" value="Unassembled WGS sequence"/>
</dbReference>
<gene>
    <name evidence="1" type="ORF">JQC72_06680</name>
</gene>
<sequence length="174" mass="20009">MLQALSVADVQRETIEIDPYIPLNIKWDCNTNKIDLGKLYWRTGDFKTSLLEVSLEPHSGTICSITLVAWNILRTKLPKRMERDIPQQYGRPVFNISDFSSDGYDVYDCAGSFTVYFEGDKIYVLFVEDVRKVTSMLVNGRVRFGLDDQNALCWIGVNNLTKNEIEQLKMALDR</sequence>
<evidence type="ECO:0000313" key="2">
    <source>
        <dbReference type="Proteomes" id="UP001177120"/>
    </source>
</evidence>
<dbReference type="RefSeq" id="WP_205494014.1">
    <property type="nucleotide sequence ID" value="NZ_JAFHAP010000007.1"/>
</dbReference>